<evidence type="ECO:0000256" key="18">
    <source>
        <dbReference type="ARBA" id="ARBA00023228"/>
    </source>
</evidence>
<comment type="caution">
    <text evidence="23">The sequence shown here is derived from an EMBL/GenBank/DDBJ whole genome shotgun (WGS) entry which is preliminary data.</text>
</comment>
<feature type="domain" description="Peptidase M28" evidence="22">
    <location>
        <begin position="226"/>
        <end position="403"/>
    </location>
</feature>
<evidence type="ECO:0000256" key="17">
    <source>
        <dbReference type="ARBA" id="ARBA00023180"/>
    </source>
</evidence>
<keyword evidence="15" id="KW-0482">Metalloprotease</keyword>
<evidence type="ECO:0000256" key="8">
    <source>
        <dbReference type="ARBA" id="ARBA00022670"/>
    </source>
</evidence>
<dbReference type="InterPro" id="IPR039866">
    <property type="entry name" value="CPQ"/>
</dbReference>
<organism evidence="23 24">
    <name type="scientific">Halospeciosus flavus</name>
    <dbReference type="NCBI Taxonomy" id="3032283"/>
    <lineage>
        <taxon>Archaea</taxon>
        <taxon>Methanobacteriati</taxon>
        <taxon>Methanobacteriota</taxon>
        <taxon>Stenosarchaea group</taxon>
        <taxon>Halobacteria</taxon>
        <taxon>Halobacteriales</taxon>
        <taxon>Halobacteriaceae</taxon>
        <taxon>Halospeciosus</taxon>
    </lineage>
</organism>
<gene>
    <name evidence="23" type="ORF">ACFQJ9_18435</name>
</gene>
<accession>A0ABD5Z872</accession>
<dbReference type="SUPFAM" id="SSF53187">
    <property type="entry name" value="Zn-dependent exopeptidases"/>
    <property type="match status" value="1"/>
</dbReference>
<dbReference type="GO" id="GO:0008237">
    <property type="term" value="F:metallopeptidase activity"/>
    <property type="evidence" value="ECO:0007669"/>
    <property type="project" value="UniProtKB-KW"/>
</dbReference>
<keyword evidence="8" id="KW-0645">Protease</keyword>
<proteinExistence type="predicted"/>
<protein>
    <recommendedName>
        <fullName evidence="5">Carboxypeptidase Q</fullName>
    </recommendedName>
    <alternativeName>
        <fullName evidence="20">Plasma glutamate carboxypeptidase</fullName>
    </alternativeName>
</protein>
<keyword evidence="24" id="KW-1185">Reference proteome</keyword>
<comment type="subunit">
    <text evidence="19">Homodimer. The monomeric form is inactive while the homodimer is active.</text>
</comment>
<dbReference type="PANTHER" id="PTHR12053">
    <property type="entry name" value="PROTEASE FAMILY M28 PLASMA GLUTAMATE CARBOXYPEPTIDASE-RELATED"/>
    <property type="match status" value="1"/>
</dbReference>
<evidence type="ECO:0000259" key="21">
    <source>
        <dbReference type="Pfam" id="PF02225"/>
    </source>
</evidence>
<dbReference type="InterPro" id="IPR046450">
    <property type="entry name" value="PA_dom_sf"/>
</dbReference>
<evidence type="ECO:0000256" key="3">
    <source>
        <dbReference type="ARBA" id="ARBA00004555"/>
    </source>
</evidence>
<evidence type="ECO:0000256" key="13">
    <source>
        <dbReference type="ARBA" id="ARBA00022833"/>
    </source>
</evidence>
<name>A0ABD5Z872_9EURY</name>
<dbReference type="EMBL" id="JBHTAR010000011">
    <property type="protein sequence ID" value="MFC7201358.1"/>
    <property type="molecule type" value="Genomic_DNA"/>
</dbReference>
<keyword evidence="10" id="KW-0732">Signal</keyword>
<evidence type="ECO:0000256" key="6">
    <source>
        <dbReference type="ARBA" id="ARBA00022525"/>
    </source>
</evidence>
<dbReference type="GO" id="GO:0005576">
    <property type="term" value="C:extracellular region"/>
    <property type="evidence" value="ECO:0007669"/>
    <property type="project" value="UniProtKB-SubCell"/>
</dbReference>
<dbReference type="Gene3D" id="3.40.630.10">
    <property type="entry name" value="Zn peptidases"/>
    <property type="match status" value="1"/>
</dbReference>
<evidence type="ECO:0000256" key="20">
    <source>
        <dbReference type="ARBA" id="ARBA00033328"/>
    </source>
</evidence>
<keyword evidence="16" id="KW-0865">Zymogen</keyword>
<evidence type="ECO:0000256" key="9">
    <source>
        <dbReference type="ARBA" id="ARBA00022723"/>
    </source>
</evidence>
<evidence type="ECO:0000256" key="14">
    <source>
        <dbReference type="ARBA" id="ARBA00023034"/>
    </source>
</evidence>
<evidence type="ECO:0000256" key="12">
    <source>
        <dbReference type="ARBA" id="ARBA00022824"/>
    </source>
</evidence>
<keyword evidence="12" id="KW-0256">Endoplasmic reticulum</keyword>
<dbReference type="InterPro" id="IPR003137">
    <property type="entry name" value="PA_domain"/>
</dbReference>
<evidence type="ECO:0000259" key="22">
    <source>
        <dbReference type="Pfam" id="PF04389"/>
    </source>
</evidence>
<comment type="subcellular location">
    <subcellularLocation>
        <location evidence="1">Endoplasmic reticulum</location>
    </subcellularLocation>
    <subcellularLocation>
        <location evidence="3">Golgi apparatus</location>
    </subcellularLocation>
    <subcellularLocation>
        <location evidence="2">Lysosome</location>
    </subcellularLocation>
    <subcellularLocation>
        <location evidence="4">Secreted</location>
    </subcellularLocation>
</comment>
<keyword evidence="11" id="KW-0378">Hydrolase</keyword>
<keyword evidence="7" id="KW-0121">Carboxypeptidase</keyword>
<evidence type="ECO:0000256" key="5">
    <source>
        <dbReference type="ARBA" id="ARBA00014116"/>
    </source>
</evidence>
<evidence type="ECO:0000256" key="15">
    <source>
        <dbReference type="ARBA" id="ARBA00023049"/>
    </source>
</evidence>
<dbReference type="Pfam" id="PF02225">
    <property type="entry name" value="PA"/>
    <property type="match status" value="1"/>
</dbReference>
<keyword evidence="13" id="KW-0862">Zinc</keyword>
<evidence type="ECO:0000256" key="1">
    <source>
        <dbReference type="ARBA" id="ARBA00004240"/>
    </source>
</evidence>
<evidence type="ECO:0000256" key="4">
    <source>
        <dbReference type="ARBA" id="ARBA00004613"/>
    </source>
</evidence>
<dbReference type="GO" id="GO:0005764">
    <property type="term" value="C:lysosome"/>
    <property type="evidence" value="ECO:0007669"/>
    <property type="project" value="UniProtKB-SubCell"/>
</dbReference>
<dbReference type="Gene3D" id="3.50.30.30">
    <property type="match status" value="1"/>
</dbReference>
<keyword evidence="17" id="KW-0325">Glycoprotein</keyword>
<dbReference type="PANTHER" id="PTHR12053:SF3">
    <property type="entry name" value="CARBOXYPEPTIDASE Q"/>
    <property type="match status" value="1"/>
</dbReference>
<sequence length="446" mass="48418">MDLSDDLRRALGRAWADDFPWTFLTELTELGSRMAGHPGELRSAELVADALRDAGARDVTLDSFPIQVWTRGDTRLAVTDPVERSFEAIALPYCPQGDVTAELVDVGHGTPAEIDDAEVAGKVALATTESPRSLDRFLHRMEKFGHAAAAGAEAFVFANHKEGQHPPTGSLRFDQEAAIPGVGVSHETGEWLREYAERGGRVAIEVDARTERGESHNAHGVFGPDGDSTDEEIVLVAHHDAHDIAEGALDNGCGITTAVAAARLLADVEDELDCRVRVAGVGSEEVGLLGSDALAEKLDLRNVKAVVNADGAGRYRTLRAFTHGNDAFEEPLDAVSEATNRPVAVESNLHPFSDHWPFLRRGVPAVQLHSVTPERGRGWGHTHADTRDKADGRNLREHAMLTALLVLELSRREVPRVDEHDLRAGLEGRGFEPGMQAADIWPETWD</sequence>
<dbReference type="Pfam" id="PF04389">
    <property type="entry name" value="Peptidase_M28"/>
    <property type="match status" value="1"/>
</dbReference>
<evidence type="ECO:0000256" key="10">
    <source>
        <dbReference type="ARBA" id="ARBA00022729"/>
    </source>
</evidence>
<dbReference type="RefSeq" id="WP_279528108.1">
    <property type="nucleotide sequence ID" value="NZ_CP122312.1"/>
</dbReference>
<evidence type="ECO:0000256" key="11">
    <source>
        <dbReference type="ARBA" id="ARBA00022801"/>
    </source>
</evidence>
<dbReference type="GO" id="GO:0004180">
    <property type="term" value="F:carboxypeptidase activity"/>
    <property type="evidence" value="ECO:0007669"/>
    <property type="project" value="UniProtKB-KW"/>
</dbReference>
<reference evidence="23 24" key="1">
    <citation type="journal article" date="2019" name="Int. J. Syst. Evol. Microbiol.">
        <title>The Global Catalogue of Microorganisms (GCM) 10K type strain sequencing project: providing services to taxonomists for standard genome sequencing and annotation.</title>
        <authorList>
            <consortium name="The Broad Institute Genomics Platform"/>
            <consortium name="The Broad Institute Genome Sequencing Center for Infectious Disease"/>
            <person name="Wu L."/>
            <person name="Ma J."/>
        </authorList>
    </citation>
    <scope>NUCLEOTIDE SEQUENCE [LARGE SCALE GENOMIC DNA]</scope>
    <source>
        <strain evidence="23 24">XZGYJ-43</strain>
    </source>
</reference>
<dbReference type="SUPFAM" id="SSF52025">
    <property type="entry name" value="PA domain"/>
    <property type="match status" value="1"/>
</dbReference>
<feature type="domain" description="PA" evidence="21">
    <location>
        <begin position="99"/>
        <end position="192"/>
    </location>
</feature>
<dbReference type="GO" id="GO:0006508">
    <property type="term" value="P:proteolysis"/>
    <property type="evidence" value="ECO:0007669"/>
    <property type="project" value="UniProtKB-KW"/>
</dbReference>
<keyword evidence="9" id="KW-0479">Metal-binding</keyword>
<dbReference type="AlphaFoldDB" id="A0ABD5Z872"/>
<evidence type="ECO:0000256" key="16">
    <source>
        <dbReference type="ARBA" id="ARBA00023145"/>
    </source>
</evidence>
<evidence type="ECO:0000256" key="19">
    <source>
        <dbReference type="ARBA" id="ARBA00025833"/>
    </source>
</evidence>
<evidence type="ECO:0000256" key="2">
    <source>
        <dbReference type="ARBA" id="ARBA00004371"/>
    </source>
</evidence>
<keyword evidence="14" id="KW-0333">Golgi apparatus</keyword>
<dbReference type="GO" id="GO:0046872">
    <property type="term" value="F:metal ion binding"/>
    <property type="evidence" value="ECO:0007669"/>
    <property type="project" value="UniProtKB-KW"/>
</dbReference>
<dbReference type="InterPro" id="IPR007484">
    <property type="entry name" value="Peptidase_M28"/>
</dbReference>
<keyword evidence="18" id="KW-0458">Lysosome</keyword>
<evidence type="ECO:0000256" key="7">
    <source>
        <dbReference type="ARBA" id="ARBA00022645"/>
    </source>
</evidence>
<keyword evidence="6" id="KW-0964">Secreted</keyword>
<evidence type="ECO:0000313" key="23">
    <source>
        <dbReference type="EMBL" id="MFC7201358.1"/>
    </source>
</evidence>
<evidence type="ECO:0000313" key="24">
    <source>
        <dbReference type="Proteomes" id="UP001596447"/>
    </source>
</evidence>
<dbReference type="Proteomes" id="UP001596447">
    <property type="component" value="Unassembled WGS sequence"/>
</dbReference>